<keyword evidence="3" id="KW-0413">Isomerase</keyword>
<dbReference type="Pfam" id="PF16036">
    <property type="entry name" value="Chalcone_3"/>
    <property type="match status" value="1"/>
</dbReference>
<reference evidence="3 4" key="1">
    <citation type="submission" date="2018-12" db="EMBL/GenBank/DDBJ databases">
        <authorList>
            <person name="Yu L."/>
        </authorList>
    </citation>
    <scope>NUCLEOTIDE SEQUENCE [LARGE SCALE GENOMIC DNA]</scope>
    <source>
        <strain evidence="3 4">HAW-EB2</strain>
    </source>
</reference>
<dbReference type="InterPro" id="IPR016088">
    <property type="entry name" value="Chalcone_isomerase_3-sand"/>
</dbReference>
<dbReference type="Proteomes" id="UP000267448">
    <property type="component" value="Unassembled WGS sequence"/>
</dbReference>
<dbReference type="OrthoDB" id="270742at2"/>
<dbReference type="GO" id="GO:0016872">
    <property type="term" value="F:intramolecular lyase activity"/>
    <property type="evidence" value="ECO:0007669"/>
    <property type="project" value="InterPro"/>
</dbReference>
<organism evidence="3 4">
    <name type="scientific">Shewanella canadensis</name>
    <dbReference type="NCBI Taxonomy" id="271096"/>
    <lineage>
        <taxon>Bacteria</taxon>
        <taxon>Pseudomonadati</taxon>
        <taxon>Pseudomonadota</taxon>
        <taxon>Gammaproteobacteria</taxon>
        <taxon>Alteromonadales</taxon>
        <taxon>Shewanellaceae</taxon>
        <taxon>Shewanella</taxon>
    </lineage>
</organism>
<dbReference type="InterPro" id="IPR016087">
    <property type="entry name" value="Chalcone_isomerase"/>
</dbReference>
<evidence type="ECO:0000313" key="3">
    <source>
        <dbReference type="EMBL" id="RTR40503.1"/>
    </source>
</evidence>
<feature type="signal peptide" evidence="1">
    <location>
        <begin position="1"/>
        <end position="20"/>
    </location>
</feature>
<name>A0A3S0J968_9GAMM</name>
<dbReference type="InterPro" id="IPR036298">
    <property type="entry name" value="Chalcone_isomerase_sf"/>
</dbReference>
<feature type="domain" description="Chalcone isomerase" evidence="2">
    <location>
        <begin position="22"/>
        <end position="185"/>
    </location>
</feature>
<sequence>MIKRALVLGTMLFACGNAVAGSEISGVNLPDSITLQDKVLSFNGAGVRSKFFIDLYVGSLFTVGQVDQASKVIDSDQPAAIRLNITSGMITSEKMTDAMNEGFDRATDGDSASIQESITEFIATFAEPIQEGDQFTLLSVPGEGVISYKNGKQLSVTRGETFRKAVMAIWLGKNPTDKGLKEDMLEG</sequence>
<protein>
    <submittedName>
        <fullName evidence="3">Chalcone isomerase</fullName>
    </submittedName>
</protein>
<dbReference type="SUPFAM" id="SSF54626">
    <property type="entry name" value="Chalcone isomerase"/>
    <property type="match status" value="1"/>
</dbReference>
<feature type="chain" id="PRO_5018668639" evidence="1">
    <location>
        <begin position="21"/>
        <end position="187"/>
    </location>
</feature>
<accession>A0A3S0J968</accession>
<dbReference type="PROSITE" id="PS51257">
    <property type="entry name" value="PROKAR_LIPOPROTEIN"/>
    <property type="match status" value="1"/>
</dbReference>
<keyword evidence="1" id="KW-0732">Signal</keyword>
<evidence type="ECO:0000256" key="1">
    <source>
        <dbReference type="SAM" id="SignalP"/>
    </source>
</evidence>
<evidence type="ECO:0000259" key="2">
    <source>
        <dbReference type="Pfam" id="PF16036"/>
    </source>
</evidence>
<dbReference type="Gene3D" id="3.50.70.10">
    <property type="match status" value="1"/>
</dbReference>
<gene>
    <name evidence="3" type="ORF">EKG38_00850</name>
</gene>
<proteinExistence type="predicted"/>
<evidence type="ECO:0000313" key="4">
    <source>
        <dbReference type="Proteomes" id="UP000267448"/>
    </source>
</evidence>
<keyword evidence="4" id="KW-1185">Reference proteome</keyword>
<dbReference type="EMBL" id="RXNU01000001">
    <property type="protein sequence ID" value="RTR40503.1"/>
    <property type="molecule type" value="Genomic_DNA"/>
</dbReference>
<dbReference type="AlphaFoldDB" id="A0A3S0J968"/>
<dbReference type="RefSeq" id="WP_126517801.1">
    <property type="nucleotide sequence ID" value="NZ_RXNU01000001.1"/>
</dbReference>
<comment type="caution">
    <text evidence="3">The sequence shown here is derived from an EMBL/GenBank/DDBJ whole genome shotgun (WGS) entry which is preliminary data.</text>
</comment>